<gene>
    <name evidence="1" type="ORF">FB550_1026</name>
</gene>
<dbReference type="Proteomes" id="UP000319671">
    <property type="component" value="Unassembled WGS sequence"/>
</dbReference>
<organism evidence="1 2">
    <name type="scientific">Neobacillus bataviensis</name>
    <dbReference type="NCBI Taxonomy" id="220685"/>
    <lineage>
        <taxon>Bacteria</taxon>
        <taxon>Bacillati</taxon>
        <taxon>Bacillota</taxon>
        <taxon>Bacilli</taxon>
        <taxon>Bacillales</taxon>
        <taxon>Bacillaceae</taxon>
        <taxon>Neobacillus</taxon>
    </lineage>
</organism>
<proteinExistence type="predicted"/>
<protein>
    <submittedName>
        <fullName evidence="1">Uncharacterized protein</fullName>
    </submittedName>
</protein>
<reference evidence="1 2" key="1">
    <citation type="submission" date="2019-06" db="EMBL/GenBank/DDBJ databases">
        <title>Sorghum-associated microbial communities from plants grown in Nebraska, USA.</title>
        <authorList>
            <person name="Schachtman D."/>
        </authorList>
    </citation>
    <scope>NUCLEOTIDE SEQUENCE [LARGE SCALE GENOMIC DNA]</scope>
    <source>
        <strain evidence="1 2">2482</strain>
    </source>
</reference>
<dbReference type="AlphaFoldDB" id="A0A561DRI9"/>
<accession>A0A561DRI9</accession>
<evidence type="ECO:0000313" key="2">
    <source>
        <dbReference type="Proteomes" id="UP000319671"/>
    </source>
</evidence>
<dbReference type="RefSeq" id="WP_144562841.1">
    <property type="nucleotide sequence ID" value="NZ_VIVN01000002.1"/>
</dbReference>
<dbReference type="EMBL" id="VIVN01000002">
    <property type="protein sequence ID" value="TWE05991.1"/>
    <property type="molecule type" value="Genomic_DNA"/>
</dbReference>
<name>A0A561DRI9_9BACI</name>
<sequence>MKEIKSVRINGDPIHLFDCVMYIFDNENGKYFLHLDLIVTEVEMLKYRFNQEVRVSIKYNNGKEQNLTMLVQGTTEIGNAEIPILELCVDIDNPEDFQGIKIVNWETPIEEFSLRNDILIEEIRKIDMPNKNVEIQATLPIDLQEWVYSNSENISEILKEALIDYINKK</sequence>
<evidence type="ECO:0000313" key="1">
    <source>
        <dbReference type="EMBL" id="TWE05991.1"/>
    </source>
</evidence>
<comment type="caution">
    <text evidence="1">The sequence shown here is derived from an EMBL/GenBank/DDBJ whole genome shotgun (WGS) entry which is preliminary data.</text>
</comment>
<keyword evidence="2" id="KW-1185">Reference proteome</keyword>